<dbReference type="AlphaFoldDB" id="A0A914I8W7"/>
<evidence type="ECO:0000256" key="1">
    <source>
        <dbReference type="SAM" id="SignalP"/>
    </source>
</evidence>
<name>A0A914I8W7_GLORO</name>
<reference evidence="3" key="1">
    <citation type="submission" date="2022-11" db="UniProtKB">
        <authorList>
            <consortium name="WormBaseParasite"/>
        </authorList>
    </citation>
    <scope>IDENTIFICATION</scope>
</reference>
<feature type="signal peptide" evidence="1">
    <location>
        <begin position="1"/>
        <end position="31"/>
    </location>
</feature>
<proteinExistence type="predicted"/>
<evidence type="ECO:0000313" key="2">
    <source>
        <dbReference type="Proteomes" id="UP000887572"/>
    </source>
</evidence>
<sequence length="68" mass="7627">MAFCQFAYPLSASRHLFVLLLPASASQKCLGQRNLCNTRTRADDDRLGATRRVRVGITHTSLGQFRCE</sequence>
<evidence type="ECO:0000313" key="3">
    <source>
        <dbReference type="WBParaSite" id="Gr19_v10_g8364.t1"/>
    </source>
</evidence>
<feature type="chain" id="PRO_5037586196" evidence="1">
    <location>
        <begin position="32"/>
        <end position="68"/>
    </location>
</feature>
<protein>
    <submittedName>
        <fullName evidence="3">Secreted protein</fullName>
    </submittedName>
</protein>
<accession>A0A914I8W7</accession>
<dbReference type="Proteomes" id="UP000887572">
    <property type="component" value="Unplaced"/>
</dbReference>
<keyword evidence="1" id="KW-0732">Signal</keyword>
<keyword evidence="2" id="KW-1185">Reference proteome</keyword>
<dbReference type="WBParaSite" id="Gr19_v10_g8364.t1">
    <property type="protein sequence ID" value="Gr19_v10_g8364.t1"/>
    <property type="gene ID" value="Gr19_v10_g8364"/>
</dbReference>
<organism evidence="2 3">
    <name type="scientific">Globodera rostochiensis</name>
    <name type="common">Golden nematode worm</name>
    <name type="synonym">Heterodera rostochiensis</name>
    <dbReference type="NCBI Taxonomy" id="31243"/>
    <lineage>
        <taxon>Eukaryota</taxon>
        <taxon>Metazoa</taxon>
        <taxon>Ecdysozoa</taxon>
        <taxon>Nematoda</taxon>
        <taxon>Chromadorea</taxon>
        <taxon>Rhabditida</taxon>
        <taxon>Tylenchina</taxon>
        <taxon>Tylenchomorpha</taxon>
        <taxon>Tylenchoidea</taxon>
        <taxon>Heteroderidae</taxon>
        <taxon>Heteroderinae</taxon>
        <taxon>Globodera</taxon>
    </lineage>
</organism>